<dbReference type="SUPFAM" id="SSF46785">
    <property type="entry name" value="Winged helix' DNA-binding domain"/>
    <property type="match status" value="1"/>
</dbReference>
<dbReference type="RefSeq" id="WP_089828182.1">
    <property type="nucleotide sequence ID" value="NZ_FODV01000051.1"/>
</dbReference>
<dbReference type="AlphaFoldDB" id="A0A1H8WYN2"/>
<dbReference type="Gene3D" id="1.10.10.10">
    <property type="entry name" value="Winged helix-like DNA-binding domain superfamily/Winged helix DNA-binding domain"/>
    <property type="match status" value="1"/>
</dbReference>
<dbReference type="InterPro" id="IPR036390">
    <property type="entry name" value="WH_DNA-bd_sf"/>
</dbReference>
<dbReference type="OrthoDB" id="30795at2157"/>
<dbReference type="InterPro" id="IPR002831">
    <property type="entry name" value="Tscrpt_reg_TrmB_N"/>
</dbReference>
<organism evidence="2 3">
    <name type="scientific">Halogranum amylolyticum</name>
    <dbReference type="NCBI Taxonomy" id="660520"/>
    <lineage>
        <taxon>Archaea</taxon>
        <taxon>Methanobacteriati</taxon>
        <taxon>Methanobacteriota</taxon>
        <taxon>Stenosarchaea group</taxon>
        <taxon>Halobacteria</taxon>
        <taxon>Halobacteriales</taxon>
        <taxon>Haloferacaceae</taxon>
    </lineage>
</organism>
<dbReference type="InterPro" id="IPR036388">
    <property type="entry name" value="WH-like_DNA-bd_sf"/>
</dbReference>
<name>A0A1H8WYN2_9EURY</name>
<dbReference type="InterPro" id="IPR051797">
    <property type="entry name" value="TrmB-like"/>
</dbReference>
<dbReference type="Pfam" id="PF01978">
    <property type="entry name" value="TrmB"/>
    <property type="match status" value="1"/>
</dbReference>
<sequence>MAAEQRKAETVSLLQDLGLKEYEARSFLALTQLSAGTAKEISEISEVPRTRVYDAVRVLESRGLVEVQHGTPKQFRAVSIEEATATLHQQFDTRIDTLESHLEALDLQPEDDDSDRMQEVWTLSGHDGIESRTHTLLEDAESEIVLLVVEEDLLTEALYDRLHDAVDRGVDVIIGGKTDAIIAKLGTELPSVKVFETELNWLLGPASDDEVAISRLLLVDRTTLLVSSFYPDADHDDSHEQAVFANGLDNGVVVLLRRIISSGLLPMTNLVQ</sequence>
<dbReference type="PANTHER" id="PTHR34293">
    <property type="entry name" value="HTH-TYPE TRANSCRIPTIONAL REGULATOR TRMBL2"/>
    <property type="match status" value="1"/>
</dbReference>
<evidence type="ECO:0000313" key="3">
    <source>
        <dbReference type="Proteomes" id="UP000199126"/>
    </source>
</evidence>
<gene>
    <name evidence="2" type="ORF">SAMN04487948_1514</name>
</gene>
<feature type="domain" description="Transcription regulator TrmB N-terminal" evidence="1">
    <location>
        <begin position="14"/>
        <end position="81"/>
    </location>
</feature>
<dbReference type="EMBL" id="FODV01000051">
    <property type="protein sequence ID" value="SEP32218.1"/>
    <property type="molecule type" value="Genomic_DNA"/>
</dbReference>
<reference evidence="3" key="1">
    <citation type="submission" date="2016-10" db="EMBL/GenBank/DDBJ databases">
        <authorList>
            <person name="Varghese N."/>
            <person name="Submissions S."/>
        </authorList>
    </citation>
    <scope>NUCLEOTIDE SEQUENCE [LARGE SCALE GENOMIC DNA]</scope>
    <source>
        <strain evidence="3">CGMCC 1.10121</strain>
    </source>
</reference>
<dbReference type="Proteomes" id="UP000199126">
    <property type="component" value="Unassembled WGS sequence"/>
</dbReference>
<protein>
    <submittedName>
        <fullName evidence="2">Sugar-specific transcriptional regulator TrmB</fullName>
    </submittedName>
</protein>
<keyword evidence="3" id="KW-1185">Reference proteome</keyword>
<proteinExistence type="predicted"/>
<evidence type="ECO:0000259" key="1">
    <source>
        <dbReference type="Pfam" id="PF01978"/>
    </source>
</evidence>
<evidence type="ECO:0000313" key="2">
    <source>
        <dbReference type="EMBL" id="SEP32218.1"/>
    </source>
</evidence>
<dbReference type="PANTHER" id="PTHR34293:SF1">
    <property type="entry name" value="HTH-TYPE TRANSCRIPTIONAL REGULATOR TRMBL2"/>
    <property type="match status" value="1"/>
</dbReference>
<accession>A0A1H8WYN2</accession>